<comment type="caution">
    <text evidence="1">The sequence shown here is derived from an EMBL/GenBank/DDBJ whole genome shotgun (WGS) entry which is preliminary data.</text>
</comment>
<protein>
    <submittedName>
        <fullName evidence="1">Uncharacterized protein</fullName>
    </submittedName>
</protein>
<feature type="non-terminal residue" evidence="1">
    <location>
        <position position="1"/>
    </location>
</feature>
<keyword evidence="2" id="KW-1185">Reference proteome</keyword>
<dbReference type="EMBL" id="BFAA01012251">
    <property type="protein sequence ID" value="GCB80286.1"/>
    <property type="molecule type" value="Genomic_DNA"/>
</dbReference>
<accession>A0A401Q4I3</accession>
<evidence type="ECO:0000313" key="1">
    <source>
        <dbReference type="EMBL" id="GCB80286.1"/>
    </source>
</evidence>
<proteinExistence type="predicted"/>
<dbReference type="Proteomes" id="UP000288216">
    <property type="component" value="Unassembled WGS sequence"/>
</dbReference>
<evidence type="ECO:0000313" key="2">
    <source>
        <dbReference type="Proteomes" id="UP000288216"/>
    </source>
</evidence>
<name>A0A401Q4I3_SCYTO</name>
<gene>
    <name evidence="1" type="ORF">scyTo_0018062</name>
</gene>
<organism evidence="1 2">
    <name type="scientific">Scyliorhinus torazame</name>
    <name type="common">Cloudy catshark</name>
    <name type="synonym">Catulus torazame</name>
    <dbReference type="NCBI Taxonomy" id="75743"/>
    <lineage>
        <taxon>Eukaryota</taxon>
        <taxon>Metazoa</taxon>
        <taxon>Chordata</taxon>
        <taxon>Craniata</taxon>
        <taxon>Vertebrata</taxon>
        <taxon>Chondrichthyes</taxon>
        <taxon>Elasmobranchii</taxon>
        <taxon>Galeomorphii</taxon>
        <taxon>Galeoidea</taxon>
        <taxon>Carcharhiniformes</taxon>
        <taxon>Scyliorhinidae</taxon>
        <taxon>Scyliorhinus</taxon>
    </lineage>
</organism>
<dbReference type="AlphaFoldDB" id="A0A401Q4I3"/>
<sequence length="53" mass="5956">RPATNGKIGGPEGLWSSRFVRMKFELQIECAQHLILEEEELQTEISNVTPQSG</sequence>
<reference evidence="1 2" key="1">
    <citation type="journal article" date="2018" name="Nat. Ecol. Evol.">
        <title>Shark genomes provide insights into elasmobranch evolution and the origin of vertebrates.</title>
        <authorList>
            <person name="Hara Y"/>
            <person name="Yamaguchi K"/>
            <person name="Onimaru K"/>
            <person name="Kadota M"/>
            <person name="Koyanagi M"/>
            <person name="Keeley SD"/>
            <person name="Tatsumi K"/>
            <person name="Tanaka K"/>
            <person name="Motone F"/>
            <person name="Kageyama Y"/>
            <person name="Nozu R"/>
            <person name="Adachi N"/>
            <person name="Nishimura O"/>
            <person name="Nakagawa R"/>
            <person name="Tanegashima C"/>
            <person name="Kiyatake I"/>
            <person name="Matsumoto R"/>
            <person name="Murakumo K"/>
            <person name="Nishida K"/>
            <person name="Terakita A"/>
            <person name="Kuratani S"/>
            <person name="Sato K"/>
            <person name="Hyodo S Kuraku.S."/>
        </authorList>
    </citation>
    <scope>NUCLEOTIDE SEQUENCE [LARGE SCALE GENOMIC DNA]</scope>
</reference>